<dbReference type="EMBL" id="VSRR010001823">
    <property type="protein sequence ID" value="MPC27904.1"/>
    <property type="molecule type" value="Genomic_DNA"/>
</dbReference>
<feature type="region of interest" description="Disordered" evidence="1">
    <location>
        <begin position="1"/>
        <end position="26"/>
    </location>
</feature>
<reference evidence="2 3" key="1">
    <citation type="submission" date="2019-05" db="EMBL/GenBank/DDBJ databases">
        <title>Another draft genome of Portunus trituberculatus and its Hox gene families provides insights of decapod evolution.</title>
        <authorList>
            <person name="Jeong J.-H."/>
            <person name="Song I."/>
            <person name="Kim S."/>
            <person name="Choi T."/>
            <person name="Kim D."/>
            <person name="Ryu S."/>
            <person name="Kim W."/>
        </authorList>
    </citation>
    <scope>NUCLEOTIDE SEQUENCE [LARGE SCALE GENOMIC DNA]</scope>
    <source>
        <tissue evidence="2">Muscle</tissue>
    </source>
</reference>
<dbReference type="Proteomes" id="UP000324222">
    <property type="component" value="Unassembled WGS sequence"/>
</dbReference>
<organism evidence="2 3">
    <name type="scientific">Portunus trituberculatus</name>
    <name type="common">Swimming crab</name>
    <name type="synonym">Neptunus trituberculatus</name>
    <dbReference type="NCBI Taxonomy" id="210409"/>
    <lineage>
        <taxon>Eukaryota</taxon>
        <taxon>Metazoa</taxon>
        <taxon>Ecdysozoa</taxon>
        <taxon>Arthropoda</taxon>
        <taxon>Crustacea</taxon>
        <taxon>Multicrustacea</taxon>
        <taxon>Malacostraca</taxon>
        <taxon>Eumalacostraca</taxon>
        <taxon>Eucarida</taxon>
        <taxon>Decapoda</taxon>
        <taxon>Pleocyemata</taxon>
        <taxon>Brachyura</taxon>
        <taxon>Eubrachyura</taxon>
        <taxon>Portunoidea</taxon>
        <taxon>Portunidae</taxon>
        <taxon>Portuninae</taxon>
        <taxon>Portunus</taxon>
    </lineage>
</organism>
<sequence length="69" mass="7255">MDEGREGGGEVRSWGVGGGGGQTWISSDGAASWWAVRPSLGTVPANPRSRGRPSLRSWWDDSNPVSASL</sequence>
<keyword evidence="3" id="KW-1185">Reference proteome</keyword>
<evidence type="ECO:0000313" key="3">
    <source>
        <dbReference type="Proteomes" id="UP000324222"/>
    </source>
</evidence>
<accession>A0A5B7E553</accession>
<protein>
    <submittedName>
        <fullName evidence="2">Uncharacterized protein</fullName>
    </submittedName>
</protein>
<proteinExistence type="predicted"/>
<gene>
    <name evidence="2" type="ORF">E2C01_021093</name>
</gene>
<dbReference type="AlphaFoldDB" id="A0A5B7E553"/>
<evidence type="ECO:0000256" key="1">
    <source>
        <dbReference type="SAM" id="MobiDB-lite"/>
    </source>
</evidence>
<evidence type="ECO:0000313" key="2">
    <source>
        <dbReference type="EMBL" id="MPC27904.1"/>
    </source>
</evidence>
<name>A0A5B7E553_PORTR</name>
<feature type="region of interest" description="Disordered" evidence="1">
    <location>
        <begin position="40"/>
        <end position="69"/>
    </location>
</feature>
<comment type="caution">
    <text evidence="2">The sequence shown here is derived from an EMBL/GenBank/DDBJ whole genome shotgun (WGS) entry which is preliminary data.</text>
</comment>